<proteinExistence type="inferred from homology"/>
<keyword evidence="2" id="KW-0378">Hydrolase</keyword>
<dbReference type="GO" id="GO:0016788">
    <property type="term" value="F:hydrolase activity, acting on ester bonds"/>
    <property type="evidence" value="ECO:0007669"/>
    <property type="project" value="InterPro"/>
</dbReference>
<dbReference type="InterPro" id="IPR001559">
    <property type="entry name" value="Phosphotriesterase"/>
</dbReference>
<dbReference type="GO" id="GO:0008270">
    <property type="term" value="F:zinc ion binding"/>
    <property type="evidence" value="ECO:0007669"/>
    <property type="project" value="InterPro"/>
</dbReference>
<evidence type="ECO:0000256" key="4">
    <source>
        <dbReference type="PIRSR" id="PIRSR601559-51"/>
    </source>
</evidence>
<evidence type="ECO:0000256" key="5">
    <source>
        <dbReference type="PROSITE-ProRule" id="PRU00679"/>
    </source>
</evidence>
<dbReference type="AlphaFoldDB" id="A0AA42BVY9"/>
<dbReference type="PANTHER" id="PTHR10819:SF3">
    <property type="entry name" value="PHOSPHOTRIESTERASE-RELATED PROTEIN"/>
    <property type="match status" value="1"/>
</dbReference>
<feature type="binding site" evidence="4">
    <location>
        <position position="24"/>
    </location>
    <ligand>
        <name>Zn(2+)</name>
        <dbReference type="ChEBI" id="CHEBI:29105"/>
        <label>1</label>
    </ligand>
</feature>
<dbReference type="InterPro" id="IPR017947">
    <property type="entry name" value="AryldialkylPase_Zn-BS"/>
</dbReference>
<sequence>MTIIRTLTGDIDASELGVTLCHEHLLTGPPSWAVASDPDLLLDDPERAVEELGSYEAAGGGALVEMTTIDYGRDAAALLAVAKRSRVHVIAATGFQKGTYYPEGLEKTPVEQLAARMIADLTEGMDDTGARAGVIKFGTCRTDHLQDDERHVLAAVAAAQLQTDAPISTHTQAGTLGDKQIERFVDAGVAADSVLIGHVDRNLDFGYLRAIAQTGAWLGFDHWTKSKYAEDDDRVANIERLLEEGHDRILVSGDLGRPSYQLAYGGTPGFTGIVQTVRERLGDELADLFLIANPARFFAFDPLDRVGPTDSEGAAA</sequence>
<feature type="binding site" evidence="4">
    <location>
        <position position="254"/>
    </location>
    <ligand>
        <name>Zn(2+)</name>
        <dbReference type="ChEBI" id="CHEBI:29105"/>
        <label>1</label>
    </ligand>
</feature>
<feature type="binding site" evidence="4">
    <location>
        <position position="198"/>
    </location>
    <ligand>
        <name>Zn(2+)</name>
        <dbReference type="ChEBI" id="CHEBI:29105"/>
        <label>2</label>
    </ligand>
</feature>
<comment type="similarity">
    <text evidence="5">Belongs to the metallo-dependent hydrolases superfamily. Phosphotriesterase family.</text>
</comment>
<feature type="modified residue" description="N6-carboxylysine" evidence="3 5">
    <location>
        <position position="136"/>
    </location>
</feature>
<organism evidence="6 7">
    <name type="scientific">Herbiconiux oxytropis</name>
    <dbReference type="NCBI Taxonomy" id="2970915"/>
    <lineage>
        <taxon>Bacteria</taxon>
        <taxon>Bacillati</taxon>
        <taxon>Actinomycetota</taxon>
        <taxon>Actinomycetes</taxon>
        <taxon>Micrococcales</taxon>
        <taxon>Microbacteriaceae</taxon>
        <taxon>Herbiconiux</taxon>
    </lineage>
</organism>
<dbReference type="PANTHER" id="PTHR10819">
    <property type="entry name" value="PHOSPHOTRIESTERASE-RELATED"/>
    <property type="match status" value="1"/>
</dbReference>
<comment type="caution">
    <text evidence="6">The sequence shown here is derived from an EMBL/GenBank/DDBJ whole genome shotgun (WGS) entry which is preliminary data.</text>
</comment>
<dbReference type="PROSITE" id="PS51347">
    <property type="entry name" value="PHOSPHOTRIESTERASE_2"/>
    <property type="match status" value="1"/>
</dbReference>
<evidence type="ECO:0000256" key="1">
    <source>
        <dbReference type="ARBA" id="ARBA00022723"/>
    </source>
</evidence>
<dbReference type="Proteomes" id="UP001165587">
    <property type="component" value="Unassembled WGS sequence"/>
</dbReference>
<reference evidence="6" key="1">
    <citation type="submission" date="2022-08" db="EMBL/GenBank/DDBJ databases">
        <authorList>
            <person name="Deng Y."/>
            <person name="Han X.-F."/>
            <person name="Zhang Y.-Q."/>
        </authorList>
    </citation>
    <scope>NUCLEOTIDE SEQUENCE</scope>
    <source>
        <strain evidence="6">CPCC 203407</strain>
    </source>
</reference>
<gene>
    <name evidence="6" type="ORF">N1028_18820</name>
</gene>
<accession>A0AA42BVY9</accession>
<dbReference type="Gene3D" id="3.20.20.140">
    <property type="entry name" value="Metal-dependent hydrolases"/>
    <property type="match status" value="1"/>
</dbReference>
<evidence type="ECO:0000256" key="2">
    <source>
        <dbReference type="ARBA" id="ARBA00022801"/>
    </source>
</evidence>
<dbReference type="RefSeq" id="WP_259531057.1">
    <property type="nucleotide sequence ID" value="NZ_JANLCK010000017.1"/>
</dbReference>
<comment type="cofactor">
    <cofactor evidence="4">
        <name>a divalent metal cation</name>
        <dbReference type="ChEBI" id="CHEBI:60240"/>
    </cofactor>
    <text evidence="4">Binds 2 divalent metal cations per subunit.</text>
</comment>
<dbReference type="PROSITE" id="PS01322">
    <property type="entry name" value="PHOSPHOTRIESTERASE_1"/>
    <property type="match status" value="1"/>
</dbReference>
<dbReference type="EMBL" id="JANLCK010000017">
    <property type="protein sequence ID" value="MCS5727956.1"/>
    <property type="molecule type" value="Genomic_DNA"/>
</dbReference>
<dbReference type="SUPFAM" id="SSF51556">
    <property type="entry name" value="Metallo-dependent hydrolases"/>
    <property type="match status" value="1"/>
</dbReference>
<protein>
    <submittedName>
        <fullName evidence="6">Phosphotriesterase-related protein</fullName>
    </submittedName>
</protein>
<dbReference type="Pfam" id="PF02126">
    <property type="entry name" value="PTE"/>
    <property type="match status" value="1"/>
</dbReference>
<feature type="binding site" description="via carbamate group" evidence="4">
    <location>
        <position position="136"/>
    </location>
    <ligand>
        <name>Zn(2+)</name>
        <dbReference type="ChEBI" id="CHEBI:29105"/>
        <label>2</label>
    </ligand>
</feature>
<keyword evidence="7" id="KW-1185">Reference proteome</keyword>
<dbReference type="InterPro" id="IPR032466">
    <property type="entry name" value="Metal_Hydrolase"/>
</dbReference>
<feature type="binding site" evidence="4">
    <location>
        <position position="170"/>
    </location>
    <ligand>
        <name>Zn(2+)</name>
        <dbReference type="ChEBI" id="CHEBI:29105"/>
        <label>2</label>
    </ligand>
</feature>
<evidence type="ECO:0000313" key="6">
    <source>
        <dbReference type="EMBL" id="MCS5727956.1"/>
    </source>
</evidence>
<feature type="binding site" evidence="4">
    <location>
        <position position="22"/>
    </location>
    <ligand>
        <name>Zn(2+)</name>
        <dbReference type="ChEBI" id="CHEBI:29105"/>
        <label>1</label>
    </ligand>
</feature>
<keyword evidence="1 4" id="KW-0479">Metal-binding</keyword>
<evidence type="ECO:0000313" key="7">
    <source>
        <dbReference type="Proteomes" id="UP001165587"/>
    </source>
</evidence>
<evidence type="ECO:0000256" key="3">
    <source>
        <dbReference type="PIRSR" id="PIRSR601559-50"/>
    </source>
</evidence>
<name>A0AA42BVY9_9MICO</name>
<feature type="binding site" description="via carbamate group" evidence="4">
    <location>
        <position position="136"/>
    </location>
    <ligand>
        <name>Zn(2+)</name>
        <dbReference type="ChEBI" id="CHEBI:29105"/>
        <label>1</label>
    </ligand>
</feature>
<dbReference type="PIRSF" id="PIRSF016839">
    <property type="entry name" value="PhP"/>
    <property type="match status" value="1"/>
</dbReference>